<evidence type="ECO:0000313" key="2">
    <source>
        <dbReference type="EMBL" id="PSR88523.1"/>
    </source>
</evidence>
<keyword evidence="1" id="KW-0472">Membrane</keyword>
<keyword evidence="1" id="KW-1133">Transmembrane helix</keyword>
<evidence type="ECO:0000313" key="3">
    <source>
        <dbReference type="Proteomes" id="UP000241462"/>
    </source>
</evidence>
<dbReference type="AlphaFoldDB" id="A0A2T3AA35"/>
<organism evidence="2 3">
    <name type="scientific">Coniella lustricola</name>
    <dbReference type="NCBI Taxonomy" id="2025994"/>
    <lineage>
        <taxon>Eukaryota</taxon>
        <taxon>Fungi</taxon>
        <taxon>Dikarya</taxon>
        <taxon>Ascomycota</taxon>
        <taxon>Pezizomycotina</taxon>
        <taxon>Sordariomycetes</taxon>
        <taxon>Sordariomycetidae</taxon>
        <taxon>Diaporthales</taxon>
        <taxon>Schizoparmaceae</taxon>
        <taxon>Coniella</taxon>
    </lineage>
</organism>
<proteinExistence type="predicted"/>
<dbReference type="Proteomes" id="UP000241462">
    <property type="component" value="Unassembled WGS sequence"/>
</dbReference>
<sequence>MLRCCIGFVRWPVSPLGARPRAMKASSSTPWGASFLSHFFFCVHALWLMRLVLPLSRHKSPMQPLPCTAALENPAVTPVDQWLWCPRSCTRGPKSVLLIICIILIVLIGLIVMITKHRARQSCEPFRLLFPRGTGQNRLPPYAIDKRVRHVSILIDDNVQPVQHSAGRQGNEAVHSIHSFILRFFSRFL</sequence>
<feature type="transmembrane region" description="Helical" evidence="1">
    <location>
        <begin position="31"/>
        <end position="53"/>
    </location>
</feature>
<protein>
    <submittedName>
        <fullName evidence="2">Uncharacterized protein</fullName>
    </submittedName>
</protein>
<feature type="transmembrane region" description="Helical" evidence="1">
    <location>
        <begin position="96"/>
        <end position="115"/>
    </location>
</feature>
<accession>A0A2T3AA35</accession>
<name>A0A2T3AA35_9PEZI</name>
<gene>
    <name evidence="2" type="ORF">BD289DRAFT_233781</name>
</gene>
<dbReference type="EMBL" id="KZ678428">
    <property type="protein sequence ID" value="PSR88523.1"/>
    <property type="molecule type" value="Genomic_DNA"/>
</dbReference>
<keyword evidence="3" id="KW-1185">Reference proteome</keyword>
<evidence type="ECO:0000256" key="1">
    <source>
        <dbReference type="SAM" id="Phobius"/>
    </source>
</evidence>
<keyword evidence="1" id="KW-0812">Transmembrane</keyword>
<dbReference type="InParanoid" id="A0A2T3AA35"/>
<reference evidence="2 3" key="1">
    <citation type="journal article" date="2018" name="Mycol. Prog.">
        <title>Coniella lustricola, a new species from submerged detritus.</title>
        <authorList>
            <person name="Raudabaugh D.B."/>
            <person name="Iturriaga T."/>
            <person name="Carver A."/>
            <person name="Mondo S."/>
            <person name="Pangilinan J."/>
            <person name="Lipzen A."/>
            <person name="He G."/>
            <person name="Amirebrahimi M."/>
            <person name="Grigoriev I.V."/>
            <person name="Miller A.N."/>
        </authorList>
    </citation>
    <scope>NUCLEOTIDE SEQUENCE [LARGE SCALE GENOMIC DNA]</scope>
    <source>
        <strain evidence="2 3">B22-T-1</strain>
    </source>
</reference>